<reference evidence="3 4" key="1">
    <citation type="submission" date="2018-06" db="EMBL/GenBank/DDBJ databases">
        <authorList>
            <consortium name="Pathogen Informatics"/>
            <person name="Doyle S."/>
        </authorList>
    </citation>
    <scope>NUCLEOTIDE SEQUENCE [LARGE SCALE GENOMIC DNA]</scope>
    <source>
        <strain evidence="3 4">NCTC12722</strain>
    </source>
</reference>
<sequence length="258" mass="27128">MNAQDDSHHTGNSQDHGGGQSLVPAASAHTESEDRVENKAQDSSEGPKAESKNITLQRLPPQGSWEDIVFGDAPPQPQTQRQFSSIALMIGVAAFVGVMSSVGTTWLSTGHFGKDDKAQTAAVERNRAIDNAFAQVNSELQSLKLSAENAAKINASKIAKFNEAIEKLKAADATGSIPAPAATPAPAPKPAPQIARLPTIDGWVVRAVANGGALIEGRDGIFEVYAGDPLPGVGRVDAIRRQDGRWVVVTSRGLIVAR</sequence>
<feature type="compositionally biased region" description="Basic and acidic residues" evidence="1">
    <location>
        <begin position="30"/>
        <end position="51"/>
    </location>
</feature>
<organism evidence="3 4">
    <name type="scientific">Afipia felis</name>
    <name type="common">Cat scratch disease bacillus</name>
    <dbReference type="NCBI Taxonomy" id="1035"/>
    <lineage>
        <taxon>Bacteria</taxon>
        <taxon>Pseudomonadati</taxon>
        <taxon>Pseudomonadota</taxon>
        <taxon>Alphaproteobacteria</taxon>
        <taxon>Hyphomicrobiales</taxon>
        <taxon>Nitrobacteraceae</taxon>
        <taxon>Afipia</taxon>
    </lineage>
</organism>
<evidence type="ECO:0000256" key="1">
    <source>
        <dbReference type="SAM" id="MobiDB-lite"/>
    </source>
</evidence>
<evidence type="ECO:0000313" key="3">
    <source>
        <dbReference type="EMBL" id="SUU83844.1"/>
    </source>
</evidence>
<gene>
    <name evidence="3" type="ORF">NCTC12722_01023</name>
</gene>
<dbReference type="AlphaFoldDB" id="A0A380W4F2"/>
<dbReference type="OrthoDB" id="7926359at2"/>
<name>A0A380W4F2_AFIFE</name>
<dbReference type="EMBL" id="UIGB01000001">
    <property type="protein sequence ID" value="SUU83844.1"/>
    <property type="molecule type" value="Genomic_DNA"/>
</dbReference>
<keyword evidence="2" id="KW-0812">Transmembrane</keyword>
<dbReference type="RefSeq" id="WP_002718623.1">
    <property type="nucleotide sequence ID" value="NZ_UFSI01000001.1"/>
</dbReference>
<keyword evidence="2" id="KW-0472">Membrane</keyword>
<dbReference type="Proteomes" id="UP000254343">
    <property type="component" value="Unassembled WGS sequence"/>
</dbReference>
<keyword evidence="2" id="KW-1133">Transmembrane helix</keyword>
<feature type="transmembrane region" description="Helical" evidence="2">
    <location>
        <begin position="86"/>
        <end position="107"/>
    </location>
</feature>
<evidence type="ECO:0000256" key="2">
    <source>
        <dbReference type="SAM" id="Phobius"/>
    </source>
</evidence>
<proteinExistence type="predicted"/>
<evidence type="ECO:0000313" key="4">
    <source>
        <dbReference type="Proteomes" id="UP000254343"/>
    </source>
</evidence>
<protein>
    <submittedName>
        <fullName evidence="3">Uncharacterized protein</fullName>
    </submittedName>
</protein>
<accession>A0A380W4F2</accession>
<feature type="region of interest" description="Disordered" evidence="1">
    <location>
        <begin position="1"/>
        <end position="79"/>
    </location>
</feature>